<reference evidence="7" key="1">
    <citation type="submission" date="2025-08" db="UniProtKB">
        <authorList>
            <consortium name="RefSeq"/>
        </authorList>
    </citation>
    <scope>IDENTIFICATION</scope>
    <source>
        <tissue evidence="7">Muscle</tissue>
    </source>
</reference>
<dbReference type="RefSeq" id="XP_013787424.1">
    <property type="nucleotide sequence ID" value="XM_013931970.2"/>
</dbReference>
<comment type="similarity">
    <text evidence="1 4">Belongs to the GrpE family.</text>
</comment>
<dbReference type="GeneID" id="106471372"/>
<evidence type="ECO:0000313" key="7">
    <source>
        <dbReference type="RefSeq" id="XP_013787424.1"/>
    </source>
</evidence>
<dbReference type="CDD" id="cd00446">
    <property type="entry name" value="GrpE"/>
    <property type="match status" value="1"/>
</dbReference>
<comment type="function">
    <text evidence="3">Essential component of the PAM complex, a complex required for the translocation of transit peptide-containing proteins from the inner membrane into the mitochondrial matrix in an ATP-dependent manner.</text>
</comment>
<organism evidence="6 7">
    <name type="scientific">Limulus polyphemus</name>
    <name type="common">Atlantic horseshoe crab</name>
    <dbReference type="NCBI Taxonomy" id="6850"/>
    <lineage>
        <taxon>Eukaryota</taxon>
        <taxon>Metazoa</taxon>
        <taxon>Ecdysozoa</taxon>
        <taxon>Arthropoda</taxon>
        <taxon>Chelicerata</taxon>
        <taxon>Merostomata</taxon>
        <taxon>Xiphosura</taxon>
        <taxon>Limulidae</taxon>
        <taxon>Limulus</taxon>
    </lineage>
</organism>
<feature type="region of interest" description="Disordered" evidence="5">
    <location>
        <begin position="38"/>
        <end position="74"/>
    </location>
</feature>
<dbReference type="InterPro" id="IPR000740">
    <property type="entry name" value="GrpE"/>
</dbReference>
<protein>
    <recommendedName>
        <fullName evidence="3">GrpE protein homolog</fullName>
    </recommendedName>
</protein>
<evidence type="ECO:0000313" key="6">
    <source>
        <dbReference type="Proteomes" id="UP000694941"/>
    </source>
</evidence>
<dbReference type="SUPFAM" id="SSF51064">
    <property type="entry name" value="Head domain of nucleotide exchange factor GrpE"/>
    <property type="match status" value="1"/>
</dbReference>
<accession>A0ABM1BRT8</accession>
<keyword evidence="3" id="KW-0496">Mitochondrion</keyword>
<comment type="subcellular location">
    <subcellularLocation>
        <location evidence="3">Mitochondrion matrix</location>
    </subcellularLocation>
</comment>
<dbReference type="HAMAP" id="MF_01151">
    <property type="entry name" value="GrpE"/>
    <property type="match status" value="1"/>
</dbReference>
<dbReference type="Gene3D" id="3.90.20.20">
    <property type="match status" value="1"/>
</dbReference>
<evidence type="ECO:0000256" key="2">
    <source>
        <dbReference type="ARBA" id="ARBA00023186"/>
    </source>
</evidence>
<dbReference type="Gene3D" id="2.30.22.10">
    <property type="entry name" value="Head domain of nucleotide exchange factor GrpE"/>
    <property type="match status" value="1"/>
</dbReference>
<evidence type="ECO:0000256" key="3">
    <source>
        <dbReference type="RuleBase" id="RU000640"/>
    </source>
</evidence>
<dbReference type="PANTHER" id="PTHR21237">
    <property type="entry name" value="GRPE PROTEIN"/>
    <property type="match status" value="1"/>
</dbReference>
<dbReference type="PROSITE" id="PS01071">
    <property type="entry name" value="GRPE"/>
    <property type="match status" value="1"/>
</dbReference>
<dbReference type="Proteomes" id="UP000694941">
    <property type="component" value="Unplaced"/>
</dbReference>
<sequence>MAATISSYVSLARRFCSLAPRFSRNILCDSSRSSSVRVCSTTASSGKTSPKEKPPEGGDPAEGNQHAAEAPVNPLEEENKNLIEKIKEIDDKYKRALAENENVRQRMRKQIDEAKQFGIQNFCKDLLDVADVLSKAVESVPQDSLTNENPNLKSLYEGLKMTEAQLQSVFKRHGLNQINPQGQKFNPNQHEALFQQHDPSKEPGTVFIVTKIGYKLHERTIRPALVGVVQGPA</sequence>
<dbReference type="SUPFAM" id="SSF58014">
    <property type="entry name" value="Coiled-coil domain of nucleotide exchange factor GrpE"/>
    <property type="match status" value="1"/>
</dbReference>
<keyword evidence="6" id="KW-1185">Reference proteome</keyword>
<dbReference type="Pfam" id="PF01025">
    <property type="entry name" value="GrpE"/>
    <property type="match status" value="1"/>
</dbReference>
<name>A0ABM1BRT8_LIMPO</name>
<proteinExistence type="inferred from homology"/>
<dbReference type="PANTHER" id="PTHR21237:SF23">
    <property type="entry name" value="GRPE PROTEIN HOMOLOG, MITOCHONDRIAL"/>
    <property type="match status" value="1"/>
</dbReference>
<evidence type="ECO:0000256" key="5">
    <source>
        <dbReference type="SAM" id="MobiDB-lite"/>
    </source>
</evidence>
<evidence type="ECO:0000256" key="4">
    <source>
        <dbReference type="RuleBase" id="RU004478"/>
    </source>
</evidence>
<dbReference type="PRINTS" id="PR00773">
    <property type="entry name" value="GRPEPROTEIN"/>
</dbReference>
<dbReference type="InterPro" id="IPR009012">
    <property type="entry name" value="GrpE_head"/>
</dbReference>
<evidence type="ECO:0000256" key="1">
    <source>
        <dbReference type="ARBA" id="ARBA00009054"/>
    </source>
</evidence>
<gene>
    <name evidence="7" type="primary">LOC106471372</name>
</gene>
<dbReference type="InterPro" id="IPR013805">
    <property type="entry name" value="GrpE_CC"/>
</dbReference>
<keyword evidence="2 3" id="KW-0143">Chaperone</keyword>